<protein>
    <submittedName>
        <fullName evidence="2">Uncharacterized protein</fullName>
    </submittedName>
</protein>
<feature type="coiled-coil region" evidence="1">
    <location>
        <begin position="16"/>
        <end position="67"/>
    </location>
</feature>
<evidence type="ECO:0000313" key="3">
    <source>
        <dbReference type="Proteomes" id="UP000184268"/>
    </source>
</evidence>
<dbReference type="EMBL" id="FQXG01000009">
    <property type="protein sequence ID" value="SHI19335.1"/>
    <property type="molecule type" value="Genomic_DNA"/>
</dbReference>
<dbReference type="AlphaFoldDB" id="A0A1M5Z4Y3"/>
<organism evidence="2 3">
    <name type="scientific">Ferrimonas marina</name>
    <dbReference type="NCBI Taxonomy" id="299255"/>
    <lineage>
        <taxon>Bacteria</taxon>
        <taxon>Pseudomonadati</taxon>
        <taxon>Pseudomonadota</taxon>
        <taxon>Gammaproteobacteria</taxon>
        <taxon>Alteromonadales</taxon>
        <taxon>Ferrimonadaceae</taxon>
        <taxon>Ferrimonas</taxon>
    </lineage>
</organism>
<accession>A0A1M5Z4Y3</accession>
<gene>
    <name evidence="2" type="ORF">SAMN02745129_4660</name>
</gene>
<proteinExistence type="predicted"/>
<sequence length="126" mass="13764">MCGCDMAKKISKKKAHKQAEKELKQVVKLAKKAFKKQLKQELTQPVAKLKKAQKQALAQDLSEALNKALLDNVVPFYPDNQVALDVPLKRKPCGGCPAKAGGLCRCAVKRARKQQVDQVSIALANG</sequence>
<evidence type="ECO:0000313" key="2">
    <source>
        <dbReference type="EMBL" id="SHI19335.1"/>
    </source>
</evidence>
<keyword evidence="3" id="KW-1185">Reference proteome</keyword>
<reference evidence="2 3" key="1">
    <citation type="submission" date="2016-11" db="EMBL/GenBank/DDBJ databases">
        <authorList>
            <person name="Jaros S."/>
            <person name="Januszkiewicz K."/>
            <person name="Wedrychowicz H."/>
        </authorList>
    </citation>
    <scope>NUCLEOTIDE SEQUENCE [LARGE SCALE GENOMIC DNA]</scope>
    <source>
        <strain evidence="2 3">DSM 16917</strain>
    </source>
</reference>
<dbReference type="Proteomes" id="UP000184268">
    <property type="component" value="Unassembled WGS sequence"/>
</dbReference>
<evidence type="ECO:0000256" key="1">
    <source>
        <dbReference type="SAM" id="Coils"/>
    </source>
</evidence>
<name>A0A1M5Z4Y3_9GAMM</name>
<keyword evidence="1" id="KW-0175">Coiled coil</keyword>